<keyword evidence="2 8" id="KW-0805">Transcription regulation</keyword>
<keyword evidence="6 8" id="KW-0539">Nucleus</keyword>
<evidence type="ECO:0000313" key="13">
    <source>
        <dbReference type="Proteomes" id="UP000002051"/>
    </source>
</evidence>
<dbReference type="GO" id="GO:0016602">
    <property type="term" value="C:CCAAT-binding factor complex"/>
    <property type="evidence" value="ECO:0007669"/>
    <property type="project" value="InterPro"/>
</dbReference>
<evidence type="ECO:0000313" key="12">
    <source>
        <dbReference type="EnsemblPlants" id="AES67801"/>
    </source>
</evidence>
<dbReference type="GO" id="GO:0000981">
    <property type="term" value="F:DNA-binding transcription factor activity, RNA polymerase II-specific"/>
    <property type="evidence" value="ECO:0000318"/>
    <property type="project" value="GO_Central"/>
</dbReference>
<feature type="region of interest" description="Disordered" evidence="9">
    <location>
        <begin position="62"/>
        <end position="89"/>
    </location>
</feature>
<evidence type="ECO:0000313" key="10">
    <source>
        <dbReference type="EMBL" id="AES67801.2"/>
    </source>
</evidence>
<evidence type="ECO:0000256" key="6">
    <source>
        <dbReference type="ARBA" id="ARBA00023242"/>
    </source>
</evidence>
<keyword evidence="13" id="KW-1185">Reference proteome</keyword>
<accession>A0A0C3V8V8</accession>
<dbReference type="PANTHER" id="PTHR12632">
    <property type="entry name" value="TRANSCRIPTION FACTOR NF-Y ALPHA-RELATED"/>
    <property type="match status" value="1"/>
</dbReference>
<feature type="compositionally biased region" description="Low complexity" evidence="9">
    <location>
        <begin position="62"/>
        <end position="79"/>
    </location>
</feature>
<feature type="region of interest" description="Disordered" evidence="9">
    <location>
        <begin position="323"/>
        <end position="347"/>
    </location>
</feature>
<evidence type="ECO:0000256" key="7">
    <source>
        <dbReference type="ARBA" id="ARBA00025911"/>
    </source>
</evidence>
<protein>
    <recommendedName>
        <fullName evidence="8">Nuclear transcription factor Y subunit</fullName>
    </recommendedName>
</protein>
<dbReference type="SMART" id="SM00521">
    <property type="entry name" value="CBF"/>
    <property type="match status" value="1"/>
</dbReference>
<dbReference type="InterPro" id="IPR018362">
    <property type="entry name" value="CCAAT-binding_factor_CS"/>
</dbReference>
<reference evidence="10 13" key="1">
    <citation type="journal article" date="2011" name="Nature">
        <title>The Medicago genome provides insight into the evolution of rhizobial symbioses.</title>
        <authorList>
            <person name="Young N.D."/>
            <person name="Debelle F."/>
            <person name="Oldroyd G.E."/>
            <person name="Geurts R."/>
            <person name="Cannon S.B."/>
            <person name="Udvardi M.K."/>
            <person name="Benedito V.A."/>
            <person name="Mayer K.F."/>
            <person name="Gouzy J."/>
            <person name="Schoof H."/>
            <person name="Van de Peer Y."/>
            <person name="Proost S."/>
            <person name="Cook D.R."/>
            <person name="Meyers B.C."/>
            <person name="Spannagl M."/>
            <person name="Cheung F."/>
            <person name="De Mita S."/>
            <person name="Krishnakumar V."/>
            <person name="Gundlach H."/>
            <person name="Zhou S."/>
            <person name="Mudge J."/>
            <person name="Bharti A.K."/>
            <person name="Murray J.D."/>
            <person name="Naoumkina M.A."/>
            <person name="Rosen B."/>
            <person name="Silverstein K.A."/>
            <person name="Tang H."/>
            <person name="Rombauts S."/>
            <person name="Zhao P.X."/>
            <person name="Zhou P."/>
            <person name="Barbe V."/>
            <person name="Bardou P."/>
            <person name="Bechner M."/>
            <person name="Bellec A."/>
            <person name="Berger A."/>
            <person name="Berges H."/>
            <person name="Bidwell S."/>
            <person name="Bisseling T."/>
            <person name="Choisne N."/>
            <person name="Couloux A."/>
            <person name="Denny R."/>
            <person name="Deshpande S."/>
            <person name="Dai X."/>
            <person name="Doyle J.J."/>
            <person name="Dudez A.M."/>
            <person name="Farmer A.D."/>
            <person name="Fouteau S."/>
            <person name="Franken C."/>
            <person name="Gibelin C."/>
            <person name="Gish J."/>
            <person name="Goldstein S."/>
            <person name="Gonzalez A.J."/>
            <person name="Green P.J."/>
            <person name="Hallab A."/>
            <person name="Hartog M."/>
            <person name="Hua A."/>
            <person name="Humphray S.J."/>
            <person name="Jeong D.H."/>
            <person name="Jing Y."/>
            <person name="Jocker A."/>
            <person name="Kenton S.M."/>
            <person name="Kim D.J."/>
            <person name="Klee K."/>
            <person name="Lai H."/>
            <person name="Lang C."/>
            <person name="Lin S."/>
            <person name="Macmil S.L."/>
            <person name="Magdelenat G."/>
            <person name="Matthews L."/>
            <person name="McCorrison J."/>
            <person name="Monaghan E.L."/>
            <person name="Mun J.H."/>
            <person name="Najar F.Z."/>
            <person name="Nicholson C."/>
            <person name="Noirot C."/>
            <person name="O'Bleness M."/>
            <person name="Paule C.R."/>
            <person name="Poulain J."/>
            <person name="Prion F."/>
            <person name="Qin B."/>
            <person name="Qu C."/>
            <person name="Retzel E.F."/>
            <person name="Riddle C."/>
            <person name="Sallet E."/>
            <person name="Samain S."/>
            <person name="Samson N."/>
            <person name="Sanders I."/>
            <person name="Saurat O."/>
            <person name="Scarpelli C."/>
            <person name="Schiex T."/>
            <person name="Segurens B."/>
            <person name="Severin A.J."/>
            <person name="Sherrier D.J."/>
            <person name="Shi R."/>
            <person name="Sims S."/>
            <person name="Singer S.R."/>
            <person name="Sinharoy S."/>
            <person name="Sterck L."/>
            <person name="Viollet A."/>
            <person name="Wang B.B."/>
            <person name="Wang K."/>
            <person name="Wang M."/>
            <person name="Wang X."/>
            <person name="Warfsmann J."/>
            <person name="Weissenbach J."/>
            <person name="White D.D."/>
            <person name="White J.D."/>
            <person name="Wiley G.B."/>
            <person name="Wincker P."/>
            <person name="Xing Y."/>
            <person name="Yang L."/>
            <person name="Yao Z."/>
            <person name="Ying F."/>
            <person name="Zhai J."/>
            <person name="Zhou L."/>
            <person name="Zuber A."/>
            <person name="Denarie J."/>
            <person name="Dixon R.A."/>
            <person name="May G.D."/>
            <person name="Schwartz D.C."/>
            <person name="Rogers J."/>
            <person name="Quetier F."/>
            <person name="Town C.D."/>
            <person name="Roe B.A."/>
        </authorList>
    </citation>
    <scope>NUCLEOTIDE SEQUENCE [LARGE SCALE GENOMIC DNA]</scope>
    <source>
        <strain evidence="10">A17</strain>
        <strain evidence="12 13">cv. Jemalong A17</strain>
    </source>
</reference>
<dbReference type="EMBL" id="CM001218">
    <property type="protein sequence ID" value="AES67801.2"/>
    <property type="molecule type" value="Genomic_DNA"/>
</dbReference>
<sequence>MKCLCEKDSAHSTPHHIFGCPSWGTSSESQVQQTSMSKGLSFKVEALPQECHNSKALSFQFQEQDSSSTQSTGSSQSGQIPFQHCSSTGSTFKRTEENNMGCLIGSSSIGSPNLTVHPPLMDHSQSLAHVALHYADPGYNGLLSASYGQQYKLQAYSIMSSNSDQLLQGQLMETASVRIPLPSDMAEEPIYVNSKQYHAIMRRRQCRAKLEAHNKLIKDRKPYLHESRHVHALKRARGAGGRFLNAKKLQESKLDSPNHGQNVSTGYTCLNLNGNMSEPKMHDQVENYRDDASDVAYGSNRNEMFQQQQELEFRLCSYPSSQTGRNMQDYTSDKNVGANQRRLSVRM</sequence>
<dbReference type="GO" id="GO:0006357">
    <property type="term" value="P:regulation of transcription by RNA polymerase II"/>
    <property type="evidence" value="ECO:0000318"/>
    <property type="project" value="GO_Central"/>
</dbReference>
<dbReference type="STRING" id="3880.G7IS21"/>
<reference evidence="10 13" key="3">
    <citation type="journal article" date="2014" name="BMC Genomics">
        <title>An improved genome release (version Mt4.0) for the model legume Medicago truncatula.</title>
        <authorList>
            <person name="Tang H."/>
            <person name="Krishnakumar V."/>
            <person name="Bidwell S."/>
            <person name="Rosen B."/>
            <person name="Chan A."/>
            <person name="Zhou S."/>
            <person name="Gentzbittel L."/>
            <person name="Childs K.L."/>
            <person name="Yandell M."/>
            <person name="Gundlach H."/>
            <person name="Mayer K.F."/>
            <person name="Schwartz D.C."/>
            <person name="Town C.D."/>
        </authorList>
    </citation>
    <scope>GENOME REANNOTATION</scope>
    <source>
        <strain evidence="12 13">cv. Jemalong A17</strain>
    </source>
</reference>
<evidence type="ECO:0000256" key="3">
    <source>
        <dbReference type="ARBA" id="ARBA00023125"/>
    </source>
</evidence>
<evidence type="ECO:0000256" key="9">
    <source>
        <dbReference type="SAM" id="MobiDB-lite"/>
    </source>
</evidence>
<dbReference type="PRINTS" id="PR00616">
    <property type="entry name" value="CCAATSUBUNTB"/>
</dbReference>
<reference evidence="11" key="2">
    <citation type="submission" date="2012-04" db="EMBL/GenBank/DDBJ databases">
        <authorList>
            <person name="Gouzy J."/>
            <person name="Debelle F."/>
            <person name="Gamas P."/>
        </authorList>
    </citation>
    <scope>NUCLEOTIDE SEQUENCE</scope>
</reference>
<dbReference type="OrthoDB" id="1097733at2759"/>
<comment type="subcellular location">
    <subcellularLocation>
        <location evidence="1 8">Nucleus</location>
    </subcellularLocation>
</comment>
<organism evidence="10 13">
    <name type="scientific">Medicago truncatula</name>
    <name type="common">Barrel medic</name>
    <name type="synonym">Medicago tribuloides</name>
    <dbReference type="NCBI Taxonomy" id="3880"/>
    <lineage>
        <taxon>Eukaryota</taxon>
        <taxon>Viridiplantae</taxon>
        <taxon>Streptophyta</taxon>
        <taxon>Embryophyta</taxon>
        <taxon>Tracheophyta</taxon>
        <taxon>Spermatophyta</taxon>
        <taxon>Magnoliopsida</taxon>
        <taxon>eudicotyledons</taxon>
        <taxon>Gunneridae</taxon>
        <taxon>Pentapetalae</taxon>
        <taxon>rosids</taxon>
        <taxon>fabids</taxon>
        <taxon>Fabales</taxon>
        <taxon>Fabaceae</taxon>
        <taxon>Papilionoideae</taxon>
        <taxon>50 kb inversion clade</taxon>
        <taxon>NPAAA clade</taxon>
        <taxon>Hologalegina</taxon>
        <taxon>IRL clade</taxon>
        <taxon>Trifolieae</taxon>
        <taxon>Medicago</taxon>
    </lineage>
</organism>
<accession>G7IS21</accession>
<keyword evidence="3 8" id="KW-0238">DNA-binding</keyword>
<dbReference type="Pfam" id="PF02045">
    <property type="entry name" value="CBFB_NFYA"/>
    <property type="match status" value="1"/>
</dbReference>
<comment type="similarity">
    <text evidence="8">Belongs to the NFYA/HAP2 subunit family.</text>
</comment>
<reference evidence="12" key="4">
    <citation type="submission" date="2015-04" db="UniProtKB">
        <authorList>
            <consortium name="EnsemblPlants"/>
        </authorList>
    </citation>
    <scope>IDENTIFICATION</scope>
    <source>
        <strain evidence="12">cv. Jemalong A17</strain>
    </source>
</reference>
<dbReference type="EnsemblPlants" id="AES67801">
    <property type="protein sequence ID" value="AES67801"/>
    <property type="gene ID" value="MTR_2g099490"/>
</dbReference>
<evidence type="ECO:0000313" key="11">
    <source>
        <dbReference type="EMBL" id="AFK49646.1"/>
    </source>
</evidence>
<evidence type="ECO:0000256" key="4">
    <source>
        <dbReference type="ARBA" id="ARBA00023159"/>
    </source>
</evidence>
<dbReference type="PROSITE" id="PS51152">
    <property type="entry name" value="NFYA_HAP2_2"/>
    <property type="match status" value="1"/>
</dbReference>
<comment type="subunit">
    <text evidence="7">Heterotrimeric transcription factor composed of three components, NF-YA, NF-YB and NF-YC. NF-YB and NF-YC must interact and dimerize for NF-YA association and DNA binding.</text>
</comment>
<gene>
    <name evidence="11" type="primary">NF-YA4</name>
    <name evidence="12" type="synonym">11433420</name>
    <name evidence="10" type="ordered locus">MTR_2g099490</name>
</gene>
<dbReference type="KEGG" id="mtr:11433420"/>
<evidence type="ECO:0000256" key="1">
    <source>
        <dbReference type="ARBA" id="ARBA00004123"/>
    </source>
</evidence>
<dbReference type="Proteomes" id="UP000002051">
    <property type="component" value="Chromosome 2"/>
</dbReference>
<accession>I3TAV4</accession>
<keyword evidence="5 8" id="KW-0804">Transcription</keyword>
<dbReference type="EMBL" id="JQ918269">
    <property type="protein sequence ID" value="AFK49646.1"/>
    <property type="molecule type" value="mRNA"/>
</dbReference>
<keyword evidence="4" id="KW-0010">Activator</keyword>
<name>G7IS21_MEDTR</name>
<evidence type="ECO:0000256" key="2">
    <source>
        <dbReference type="ARBA" id="ARBA00023015"/>
    </source>
</evidence>
<proteinExistence type="evidence at transcript level"/>
<dbReference type="GeneID" id="11433420"/>
<dbReference type="eggNOG" id="KOG1561">
    <property type="taxonomic scope" value="Eukaryota"/>
</dbReference>
<dbReference type="InterPro" id="IPR001289">
    <property type="entry name" value="NFYA"/>
</dbReference>
<comment type="function">
    <text evidence="8">Component of the sequence-specific heterotrimeric transcription factor (NF-Y) which specifically recognizes a 5'-CCAAT-3' box motif found in the promoters of its target genes.</text>
</comment>
<dbReference type="PROSITE" id="PS00686">
    <property type="entry name" value="NFYA_HAP2_1"/>
    <property type="match status" value="1"/>
</dbReference>
<evidence type="ECO:0000256" key="5">
    <source>
        <dbReference type="ARBA" id="ARBA00023163"/>
    </source>
</evidence>
<dbReference type="GO" id="GO:0003677">
    <property type="term" value="F:DNA binding"/>
    <property type="evidence" value="ECO:0007669"/>
    <property type="project" value="UniProtKB-KW"/>
</dbReference>
<evidence type="ECO:0000256" key="8">
    <source>
        <dbReference type="RuleBase" id="RU367155"/>
    </source>
</evidence>
<dbReference type="Gene3D" id="6.10.250.2430">
    <property type="match status" value="1"/>
</dbReference>
<dbReference type="PaxDb" id="3880-AES67801"/>
<dbReference type="AlphaFoldDB" id="G7IS21"/>